<dbReference type="Proteomes" id="UP000257109">
    <property type="component" value="Unassembled WGS sequence"/>
</dbReference>
<sequence length="320" mass="35286">MKATLKGKYDVDKNGSGIATVAVNAGDVKFRASVTDATFVNGPSLTGLALAVEKPGSFIVDYNVPKKDFRFQFMNSVRVGERPLNLTYAHSRGDNRTVLDGTFVIDSANKVSANYALDSGNCKLKYSYVHKGLTTIEPSYDVAKNTWDFAVSRRVYGDDTLRASYQTSSRVLGVEWSRNSKNIGGFKIVASVNLAEELKVPKLCAETTWNLEILIIPFSMPTRMFEGYLVLSGATRVRWRPTPRRLLGELNQSNGIALDLYLGLLCFSSLVLVHTAGDQRLEGGAQLCIEGGNKLDQRESRNKNEFPISLGRTPEQQIAE</sequence>
<dbReference type="EMBL" id="QJKJ01008568">
    <property type="protein sequence ID" value="RDX79348.1"/>
    <property type="molecule type" value="Genomic_DNA"/>
</dbReference>
<comment type="function">
    <text evidence="1">High-conductance voltage-dependent solute channel with a slight selectivity for cations transporting triosephosphates, dicarboxylic acids, ATP, inorganic phosphate (Pi), sugars, and positively or negatively charged amino acids.</text>
</comment>
<protein>
    <submittedName>
        <fullName evidence="15">Outer envelope pore protein 24, chloroplastic</fullName>
    </submittedName>
</protein>
<keyword evidence="9" id="KW-0812">Transmembrane</keyword>
<organism evidence="15 16">
    <name type="scientific">Mucuna pruriens</name>
    <name type="common">Velvet bean</name>
    <name type="synonym">Dolichos pruriens</name>
    <dbReference type="NCBI Taxonomy" id="157652"/>
    <lineage>
        <taxon>Eukaryota</taxon>
        <taxon>Viridiplantae</taxon>
        <taxon>Streptophyta</taxon>
        <taxon>Embryophyta</taxon>
        <taxon>Tracheophyta</taxon>
        <taxon>Spermatophyta</taxon>
        <taxon>Magnoliopsida</taxon>
        <taxon>eudicotyledons</taxon>
        <taxon>Gunneridae</taxon>
        <taxon>Pentapetalae</taxon>
        <taxon>rosids</taxon>
        <taxon>fabids</taxon>
        <taxon>Fabales</taxon>
        <taxon>Fabaceae</taxon>
        <taxon>Papilionoideae</taxon>
        <taxon>50 kb inversion clade</taxon>
        <taxon>NPAAA clade</taxon>
        <taxon>indigoferoid/millettioid clade</taxon>
        <taxon>Phaseoleae</taxon>
        <taxon>Mucuna</taxon>
    </lineage>
</organism>
<evidence type="ECO:0000313" key="15">
    <source>
        <dbReference type="EMBL" id="RDX79348.1"/>
    </source>
</evidence>
<feature type="non-terminal residue" evidence="15">
    <location>
        <position position="320"/>
    </location>
</feature>
<gene>
    <name evidence="15" type="primary">OEP24</name>
    <name evidence="15" type="ORF">CR513_40239</name>
</gene>
<dbReference type="OrthoDB" id="1185978at2759"/>
<dbReference type="GO" id="GO:0034765">
    <property type="term" value="P:regulation of monoatomic ion transmembrane transport"/>
    <property type="evidence" value="ECO:0007669"/>
    <property type="project" value="InterPro"/>
</dbReference>
<keyword evidence="6" id="KW-1134">Transmembrane beta strand</keyword>
<proteinExistence type="predicted"/>
<evidence type="ECO:0000256" key="8">
    <source>
        <dbReference type="ARBA" id="ARBA00022640"/>
    </source>
</evidence>
<evidence type="ECO:0000256" key="2">
    <source>
        <dbReference type="ARBA" id="ARBA00004396"/>
    </source>
</evidence>
<evidence type="ECO:0000256" key="10">
    <source>
        <dbReference type="ARBA" id="ARBA00022805"/>
    </source>
</evidence>
<keyword evidence="8" id="KW-0934">Plastid</keyword>
<dbReference type="GO" id="GO:0022843">
    <property type="term" value="F:voltage-gated monoatomic cation channel activity"/>
    <property type="evidence" value="ECO:0007669"/>
    <property type="project" value="InterPro"/>
</dbReference>
<keyword evidence="5" id="KW-0813">Transport</keyword>
<evidence type="ECO:0000256" key="3">
    <source>
        <dbReference type="ARBA" id="ARBA00004441"/>
    </source>
</evidence>
<evidence type="ECO:0000256" key="12">
    <source>
        <dbReference type="ARBA" id="ARBA00023114"/>
    </source>
</evidence>
<dbReference type="GO" id="GO:0034426">
    <property type="term" value="C:etioplast membrane"/>
    <property type="evidence" value="ECO:0007669"/>
    <property type="project" value="UniProtKB-SubCell"/>
</dbReference>
<keyword evidence="10" id="KW-1002">Plastid outer membrane</keyword>
<dbReference type="InterPro" id="IPR034626">
    <property type="entry name" value="OEP24"/>
</dbReference>
<evidence type="ECO:0000256" key="5">
    <source>
        <dbReference type="ARBA" id="ARBA00022448"/>
    </source>
</evidence>
<keyword evidence="12" id="KW-0626">Porin</keyword>
<keyword evidence="11" id="KW-0406">Ion transport</keyword>
<evidence type="ECO:0000256" key="7">
    <source>
        <dbReference type="ARBA" id="ARBA00022528"/>
    </source>
</evidence>
<comment type="subunit">
    <text evidence="4">Homooligomers form large rather nonselective pores in plastidial outer membranes.</text>
</comment>
<accession>A0A371FLY8</accession>
<dbReference type="GO" id="GO:0009707">
    <property type="term" value="C:chloroplast outer membrane"/>
    <property type="evidence" value="ECO:0007669"/>
    <property type="project" value="UniProtKB-SubCell"/>
</dbReference>
<evidence type="ECO:0000313" key="16">
    <source>
        <dbReference type="Proteomes" id="UP000257109"/>
    </source>
</evidence>
<dbReference type="STRING" id="157652.A0A371FLY8"/>
<keyword evidence="16" id="KW-1185">Reference proteome</keyword>
<evidence type="ECO:0000256" key="9">
    <source>
        <dbReference type="ARBA" id="ARBA00022692"/>
    </source>
</evidence>
<feature type="region of interest" description="Disordered" evidence="14">
    <location>
        <begin position="299"/>
        <end position="320"/>
    </location>
</feature>
<evidence type="ECO:0000256" key="14">
    <source>
        <dbReference type="SAM" id="MobiDB-lite"/>
    </source>
</evidence>
<keyword evidence="7" id="KW-0150">Chloroplast</keyword>
<evidence type="ECO:0000256" key="1">
    <source>
        <dbReference type="ARBA" id="ARBA00002327"/>
    </source>
</evidence>
<reference evidence="15" key="1">
    <citation type="submission" date="2018-05" db="EMBL/GenBank/DDBJ databases">
        <title>Draft genome of Mucuna pruriens seed.</title>
        <authorList>
            <person name="Nnadi N.E."/>
            <person name="Vos R."/>
            <person name="Hasami M.H."/>
            <person name="Devisetty U.K."/>
            <person name="Aguiy J.C."/>
        </authorList>
    </citation>
    <scope>NUCLEOTIDE SEQUENCE [LARGE SCALE GENOMIC DNA]</scope>
    <source>
        <strain evidence="15">JCA_2017</strain>
    </source>
</reference>
<dbReference type="PANTHER" id="PTHR35284:SF1">
    <property type="entry name" value="OUTER ENVELOPE PORE PROTEIN 24A, CHLOROPLASTIC-RELATED"/>
    <property type="match status" value="1"/>
</dbReference>
<dbReference type="GO" id="GO:0046930">
    <property type="term" value="C:pore complex"/>
    <property type="evidence" value="ECO:0007669"/>
    <property type="project" value="UniProtKB-KW"/>
</dbReference>
<evidence type="ECO:0000256" key="11">
    <source>
        <dbReference type="ARBA" id="ARBA00023065"/>
    </source>
</evidence>
<dbReference type="PANTHER" id="PTHR35284">
    <property type="entry name" value="OUTER ENVELOPE PORE PROTEIN 24A, CHLOROPLASTIC-RELATED"/>
    <property type="match status" value="1"/>
</dbReference>
<evidence type="ECO:0000256" key="13">
    <source>
        <dbReference type="ARBA" id="ARBA00023136"/>
    </source>
</evidence>
<keyword evidence="13" id="KW-0472">Membrane</keyword>
<evidence type="ECO:0000256" key="4">
    <source>
        <dbReference type="ARBA" id="ARBA00011593"/>
    </source>
</evidence>
<name>A0A371FLY8_MUCPR</name>
<comment type="caution">
    <text evidence="15">The sequence shown here is derived from an EMBL/GenBank/DDBJ whole genome shotgun (WGS) entry which is preliminary data.</text>
</comment>
<evidence type="ECO:0000256" key="6">
    <source>
        <dbReference type="ARBA" id="ARBA00022452"/>
    </source>
</evidence>
<comment type="subcellular location">
    <subcellularLocation>
        <location evidence="2">Plastid</location>
        <location evidence="2">Chloroplast outer membrane</location>
        <topology evidence="2">Multi-pass membrane protein</topology>
    </subcellularLocation>
    <subcellularLocation>
        <location evidence="3">Plastid</location>
        <location evidence="3">Etioplast membrane</location>
        <topology evidence="3">Multi-pass membrane protein</topology>
    </subcellularLocation>
</comment>
<dbReference type="AlphaFoldDB" id="A0A371FLY8"/>
<dbReference type="GO" id="GO:0015288">
    <property type="term" value="F:porin activity"/>
    <property type="evidence" value="ECO:0007669"/>
    <property type="project" value="UniProtKB-KW"/>
</dbReference>